<comment type="similarity">
    <text evidence="1">Belongs to the short-chain dehydrogenases/reductases (SDR) family.</text>
</comment>
<evidence type="ECO:0000313" key="3">
    <source>
        <dbReference type="EMBL" id="ORX36293.1"/>
    </source>
</evidence>
<dbReference type="GO" id="GO:0016491">
    <property type="term" value="F:oxidoreductase activity"/>
    <property type="evidence" value="ECO:0007669"/>
    <property type="project" value="UniProtKB-KW"/>
</dbReference>
<dbReference type="RefSeq" id="XP_021870394.1">
    <property type="nucleotide sequence ID" value="XM_022016098.1"/>
</dbReference>
<dbReference type="PRINTS" id="PR00081">
    <property type="entry name" value="GDHRDH"/>
</dbReference>
<dbReference type="PANTHER" id="PTHR43639">
    <property type="entry name" value="OXIDOREDUCTASE, SHORT-CHAIN DEHYDROGENASE/REDUCTASE FAMILY (AFU_ORTHOLOGUE AFUA_5G02870)"/>
    <property type="match status" value="1"/>
</dbReference>
<dbReference type="STRING" id="4999.A0A1Y1UE25"/>
<protein>
    <submittedName>
        <fullName evidence="3">Uncharacterized protein</fullName>
    </submittedName>
</protein>
<sequence>MSSQQQPQAARVALVTGGNRGIGKSIVLALAEKGISVVFTYNSHPEEPPAVIESVESLGNGAKAASLQLNVTEFDKYDTFLSSLQSILKDWGYTQLDIFIPCAGIGSITPFGQINAQTIDDLYNIQFKAPILLTQLVAPILKEKTSVIITISSGLARFSLPPLGVYAGLKGGIEVWTRYLAKELGSKGIRAICARVGAVESDFGGGRVRDDKDTNKHIASTIALGRVGLPSDIGPAIANIIDLTWVTGTVIEMSGGQQV</sequence>
<proteinExistence type="inferred from homology"/>
<evidence type="ECO:0000256" key="1">
    <source>
        <dbReference type="ARBA" id="ARBA00006484"/>
    </source>
</evidence>
<dbReference type="Proteomes" id="UP000193218">
    <property type="component" value="Unassembled WGS sequence"/>
</dbReference>
<gene>
    <name evidence="3" type="ORF">BD324DRAFT_628201</name>
</gene>
<dbReference type="OrthoDB" id="2587430at2759"/>
<comment type="caution">
    <text evidence="3">The sequence shown here is derived from an EMBL/GenBank/DDBJ whole genome shotgun (WGS) entry which is preliminary data.</text>
</comment>
<keyword evidence="4" id="KW-1185">Reference proteome</keyword>
<dbReference type="GeneID" id="33557907"/>
<dbReference type="InterPro" id="IPR036291">
    <property type="entry name" value="NAD(P)-bd_dom_sf"/>
</dbReference>
<evidence type="ECO:0000256" key="2">
    <source>
        <dbReference type="ARBA" id="ARBA00023002"/>
    </source>
</evidence>
<dbReference type="InterPro" id="IPR002347">
    <property type="entry name" value="SDR_fam"/>
</dbReference>
<reference evidence="3 4" key="1">
    <citation type="submission" date="2017-03" db="EMBL/GenBank/DDBJ databases">
        <title>Widespread Adenine N6-methylation of Active Genes in Fungi.</title>
        <authorList>
            <consortium name="DOE Joint Genome Institute"/>
            <person name="Mondo S.J."/>
            <person name="Dannebaum R.O."/>
            <person name="Kuo R.C."/>
            <person name="Louie K.B."/>
            <person name="Bewick A.J."/>
            <person name="Labutti K."/>
            <person name="Haridas S."/>
            <person name="Kuo A."/>
            <person name="Salamov A."/>
            <person name="Ahrendt S.R."/>
            <person name="Lau R."/>
            <person name="Bowen B.P."/>
            <person name="Lipzen A."/>
            <person name="Sullivan W."/>
            <person name="Andreopoulos W.B."/>
            <person name="Clum A."/>
            <person name="Lindquist E."/>
            <person name="Daum C."/>
            <person name="Northen T.R."/>
            <person name="Ramamoorthy G."/>
            <person name="Schmitz R.J."/>
            <person name="Gryganskyi A."/>
            <person name="Culley D."/>
            <person name="Magnuson J."/>
            <person name="James T.Y."/>
            <person name="O'Malley M.A."/>
            <person name="Stajich J.E."/>
            <person name="Spatafora J.W."/>
            <person name="Visel A."/>
            <person name="Grigoriev I.V."/>
        </authorList>
    </citation>
    <scope>NUCLEOTIDE SEQUENCE [LARGE SCALE GENOMIC DNA]</scope>
    <source>
        <strain evidence="3 4">NRRL Y-17943</strain>
    </source>
</reference>
<dbReference type="PANTHER" id="PTHR43639:SF1">
    <property type="entry name" value="SHORT-CHAIN DEHYDROGENASE_REDUCTASE FAMILY PROTEIN"/>
    <property type="match status" value="1"/>
</dbReference>
<evidence type="ECO:0000313" key="4">
    <source>
        <dbReference type="Proteomes" id="UP000193218"/>
    </source>
</evidence>
<dbReference type="InParanoid" id="A0A1Y1UE25"/>
<dbReference type="Pfam" id="PF00106">
    <property type="entry name" value="adh_short"/>
    <property type="match status" value="1"/>
</dbReference>
<dbReference type="AlphaFoldDB" id="A0A1Y1UE25"/>
<dbReference type="Gene3D" id="3.40.50.720">
    <property type="entry name" value="NAD(P)-binding Rossmann-like Domain"/>
    <property type="match status" value="1"/>
</dbReference>
<name>A0A1Y1UE25_9TREE</name>
<organism evidence="3 4">
    <name type="scientific">Kockovaella imperatae</name>
    <dbReference type="NCBI Taxonomy" id="4999"/>
    <lineage>
        <taxon>Eukaryota</taxon>
        <taxon>Fungi</taxon>
        <taxon>Dikarya</taxon>
        <taxon>Basidiomycota</taxon>
        <taxon>Agaricomycotina</taxon>
        <taxon>Tremellomycetes</taxon>
        <taxon>Tremellales</taxon>
        <taxon>Cuniculitremaceae</taxon>
        <taxon>Kockovaella</taxon>
    </lineage>
</organism>
<dbReference type="EMBL" id="NBSH01000008">
    <property type="protein sequence ID" value="ORX36293.1"/>
    <property type="molecule type" value="Genomic_DNA"/>
</dbReference>
<dbReference type="CDD" id="cd05233">
    <property type="entry name" value="SDR_c"/>
    <property type="match status" value="1"/>
</dbReference>
<dbReference type="SUPFAM" id="SSF51735">
    <property type="entry name" value="NAD(P)-binding Rossmann-fold domains"/>
    <property type="match status" value="1"/>
</dbReference>
<accession>A0A1Y1UE25</accession>
<keyword evidence="2" id="KW-0560">Oxidoreductase</keyword>